<dbReference type="EMBL" id="JYNU01000019">
    <property type="protein sequence ID" value="KMO74820.1"/>
    <property type="molecule type" value="Genomic_DNA"/>
</dbReference>
<evidence type="ECO:0000313" key="3">
    <source>
        <dbReference type="Proteomes" id="UP000036313"/>
    </source>
</evidence>
<sequence>MSRDDDRRLKDFAGAVVLLLLQGFCWRAAMFLSHGAGPVLRYGGLAVLMLTLAVVIWQVARKRQAAWFALGGLAVQAAIGAFALLA</sequence>
<dbReference type="Proteomes" id="UP000036313">
    <property type="component" value="Unassembled WGS sequence"/>
</dbReference>
<comment type="caution">
    <text evidence="2">The sequence shown here is derived from an EMBL/GenBank/DDBJ whole genome shotgun (WGS) entry which is preliminary data.</text>
</comment>
<name>A0A0J6VUY0_9MYCO</name>
<protein>
    <submittedName>
        <fullName evidence="2">Uncharacterized protein</fullName>
    </submittedName>
</protein>
<accession>A0A0J6VUY0</accession>
<proteinExistence type="predicted"/>
<evidence type="ECO:0000256" key="1">
    <source>
        <dbReference type="SAM" id="Phobius"/>
    </source>
</evidence>
<dbReference type="PATRIC" id="fig|1807.14.peg.3372"/>
<feature type="transmembrane region" description="Helical" evidence="1">
    <location>
        <begin position="12"/>
        <end position="33"/>
    </location>
</feature>
<keyword evidence="1" id="KW-1133">Transmembrane helix</keyword>
<keyword evidence="1" id="KW-0812">Transmembrane</keyword>
<dbReference type="AlphaFoldDB" id="A0A0J6VUY0"/>
<evidence type="ECO:0000313" key="2">
    <source>
        <dbReference type="EMBL" id="KMO74820.1"/>
    </source>
</evidence>
<reference evidence="2 3" key="1">
    <citation type="journal article" date="2015" name="Genome Biol. Evol.">
        <title>Characterization of Three Mycobacterium spp. with Potential Use in Bioremediation by Genome Sequencing and Comparative Genomics.</title>
        <authorList>
            <person name="Das S."/>
            <person name="Pettersson B.M."/>
            <person name="Behra P.R."/>
            <person name="Ramesh M."/>
            <person name="Dasgupta S."/>
            <person name="Bhattacharya A."/>
            <person name="Kirsebom L.A."/>
        </authorList>
    </citation>
    <scope>NUCLEOTIDE SEQUENCE [LARGE SCALE GENOMIC DNA]</scope>
    <source>
        <strain evidence="2 3">DSM 44075</strain>
    </source>
</reference>
<feature type="transmembrane region" description="Helical" evidence="1">
    <location>
        <begin position="67"/>
        <end position="85"/>
    </location>
</feature>
<organism evidence="2 3">
    <name type="scientific">Mycolicibacterium obuense</name>
    <dbReference type="NCBI Taxonomy" id="1807"/>
    <lineage>
        <taxon>Bacteria</taxon>
        <taxon>Bacillati</taxon>
        <taxon>Actinomycetota</taxon>
        <taxon>Actinomycetes</taxon>
        <taxon>Mycobacteriales</taxon>
        <taxon>Mycobacteriaceae</taxon>
        <taxon>Mycolicibacterium</taxon>
    </lineage>
</organism>
<keyword evidence="1" id="KW-0472">Membrane</keyword>
<dbReference type="RefSeq" id="WP_048423954.1">
    <property type="nucleotide sequence ID" value="NZ_JYNU01000019.1"/>
</dbReference>
<gene>
    <name evidence="2" type="ORF">MOBUDSM44075_03350</name>
</gene>
<feature type="transmembrane region" description="Helical" evidence="1">
    <location>
        <begin position="39"/>
        <end position="60"/>
    </location>
</feature>